<reference evidence="2 3" key="1">
    <citation type="journal article" date="2019" name="Philos. Trans. R. Soc. Lond., B, Biol. Sci.">
        <title>Ant behaviour and brain gene expression of defending hosts depend on the ecological success of the intruding social parasite.</title>
        <authorList>
            <person name="Kaur R."/>
            <person name="Stoldt M."/>
            <person name="Jongepier E."/>
            <person name="Feldmeyer B."/>
            <person name="Menzel F."/>
            <person name="Bornberg-Bauer E."/>
            <person name="Foitzik S."/>
        </authorList>
    </citation>
    <scope>NUCLEOTIDE SEQUENCE [LARGE SCALE GENOMIC DNA]</scope>
    <source>
        <tissue evidence="2">Whole body</tissue>
    </source>
</reference>
<sequence>GTPGIPGIPGKPGKPGTPSYPGHPGTPGIPGTPGTPGFPGTPSYPGHAGTPGIPGIPGKPGKPGTPSYPGHPGTPGIPGTPGTPGFPGTPSYPGHPGTHEIPGTPGIVELPLYPTYPVTPGTSFSFDTSGILEKPGKLLYRSGTYRNNTWSIISLSGTFGTSEMFNIPGKPGRPSYPGYPIYPVTSETPDAPSHSETPGHPGYPAYPESTEDSKSPEGPIGGVGGIGDIGGVGDIGPDGPDGPWPTGSPGPDGPWPGDPDYIPGIKPTRRPSYKEPIRNYHPATYSFDTDKYNSISQYNFNNKTDSSYTGYTLKDIELSKLSRPTDVDTSLYLHQKPQYEIQSPIYGKKETIYNANKINSLLQTSSTPSSLKYEIEDHQYINAFKLNPQLYDHLIHTEPQQIKKPLKNDFNQFSVHDQDQYQKTIFYPSYNSQRQSKVLNEFKKLEQEEDAFNVDGQYNNSANVDSKAISNVSFQSDGPSSAPERQVNARLEQTFRTNFAVDAIGVQPPSSINVKPFSLPIGPNPQSCPCYLVEPNNNTNVETSSTLTSVIGQFGFIPVIFVPYCPGNEMDSDKMKIMFPSATPVPYACDTCDTQDSKIIVKPLDINQLGNIDYLKEALNQTNLGFLNVPVKTVERRRSKSRKAK</sequence>
<accession>A0A4S2KHP5</accession>
<dbReference type="PANTHER" id="PTHR10068:SF14">
    <property type="entry name" value="CELL WALL ADHESIN EAP1"/>
    <property type="match status" value="1"/>
</dbReference>
<protein>
    <submittedName>
        <fullName evidence="2">Collagen alpha-2(IV) chain</fullName>
    </submittedName>
</protein>
<proteinExistence type="predicted"/>
<comment type="caution">
    <text evidence="2">The sequence shown here is derived from an EMBL/GenBank/DDBJ whole genome shotgun (WGS) entry which is preliminary data.</text>
</comment>
<evidence type="ECO:0000313" key="2">
    <source>
        <dbReference type="EMBL" id="TGZ48780.1"/>
    </source>
</evidence>
<feature type="compositionally biased region" description="Low complexity" evidence="1">
    <location>
        <begin position="38"/>
        <end position="53"/>
    </location>
</feature>
<evidence type="ECO:0000256" key="1">
    <source>
        <dbReference type="SAM" id="MobiDB-lite"/>
    </source>
</evidence>
<name>A0A4S2KHP5_9HYME</name>
<dbReference type="InterPro" id="IPR008160">
    <property type="entry name" value="Collagen"/>
</dbReference>
<gene>
    <name evidence="2" type="ORF">DBV15_12195</name>
</gene>
<dbReference type="Proteomes" id="UP000310200">
    <property type="component" value="Unassembled WGS sequence"/>
</dbReference>
<dbReference type="STRING" id="300112.A0A4S2KHP5"/>
<feature type="region of interest" description="Disordered" evidence="1">
    <location>
        <begin position="1"/>
        <end position="106"/>
    </location>
</feature>
<keyword evidence="3" id="KW-1185">Reference proteome</keyword>
<organism evidence="2 3">
    <name type="scientific">Temnothorax longispinosus</name>
    <dbReference type="NCBI Taxonomy" id="300112"/>
    <lineage>
        <taxon>Eukaryota</taxon>
        <taxon>Metazoa</taxon>
        <taxon>Ecdysozoa</taxon>
        <taxon>Arthropoda</taxon>
        <taxon>Hexapoda</taxon>
        <taxon>Insecta</taxon>
        <taxon>Pterygota</taxon>
        <taxon>Neoptera</taxon>
        <taxon>Endopterygota</taxon>
        <taxon>Hymenoptera</taxon>
        <taxon>Apocrita</taxon>
        <taxon>Aculeata</taxon>
        <taxon>Formicoidea</taxon>
        <taxon>Formicidae</taxon>
        <taxon>Myrmicinae</taxon>
        <taxon>Temnothorax</taxon>
    </lineage>
</organism>
<dbReference type="EMBL" id="QBLH01002310">
    <property type="protein sequence ID" value="TGZ48780.1"/>
    <property type="molecule type" value="Genomic_DNA"/>
</dbReference>
<feature type="non-terminal residue" evidence="2">
    <location>
        <position position="1"/>
    </location>
</feature>
<dbReference type="Pfam" id="PF01391">
    <property type="entry name" value="Collagen"/>
    <property type="match status" value="1"/>
</dbReference>
<dbReference type="GO" id="GO:0005581">
    <property type="term" value="C:collagen trimer"/>
    <property type="evidence" value="ECO:0007669"/>
    <property type="project" value="UniProtKB-KW"/>
</dbReference>
<feature type="compositionally biased region" description="Pro residues" evidence="1">
    <location>
        <begin position="240"/>
        <end position="257"/>
    </location>
</feature>
<dbReference type="AlphaFoldDB" id="A0A4S2KHP5"/>
<evidence type="ECO:0000313" key="3">
    <source>
        <dbReference type="Proteomes" id="UP000310200"/>
    </source>
</evidence>
<dbReference type="PANTHER" id="PTHR10068">
    <property type="entry name" value="BONE MARROW PROTEOGLYCAN"/>
    <property type="match status" value="1"/>
</dbReference>
<keyword evidence="2" id="KW-0176">Collagen</keyword>
<feature type="region of interest" description="Disordered" evidence="1">
    <location>
        <begin position="178"/>
        <end position="277"/>
    </location>
</feature>
<feature type="compositionally biased region" description="Gly residues" evidence="1">
    <location>
        <begin position="219"/>
        <end position="236"/>
    </location>
</feature>